<sequence length="549" mass="59679">MSPPYPRPPHSPRESQGEGPGAAEAPESLPALVALVAPSRRGLRWDGSHEWCRPWPRRRPRPGPRLAAVLRAARTGGRLPPLAGRGVYVYPNPFFRYDGEWSGGRMHGQGKLLFKDGSYYEGEFVDGEITGEGCRLWASSGDTYSGQFVLGEPQGYGLMKYKAGGHYEGELTHGLREGHGHLVDQDGQAYWGSFHNNKRHGQGHMVFRNGDKYEGDWVRDQRQGHGVLFRADGSTYKGQWHGDVFSGLGQLTHCSGAVYRGMWINGRPVAQAKKIVILGPEVMDVAQGSSFTVSVQLQQDSGEVAEGEDGRVLKISAGVRYVQLPAYSEVSFFNVDKDDRGTPIQTPFGFDCVAYPLWSPKSGGQEPRAALESTRDPRLPTGGLELALASDTARGQRAIPSGLAASWGREPHCPEDCRRVEQGRAQFSDVRLGPPPPGYSPVLFLDNLREETDSRSRGGLGPGRMMPDRRDPPGGSSRPDGAASAEPAAAAFPGEYVVMICDVTDPPFLSHTLPTAFKHLRVLGKGTDQRPHVAGEGPDPQPRTATPCT</sequence>
<feature type="region of interest" description="Disordered" evidence="2">
    <location>
        <begin position="1"/>
        <end position="28"/>
    </location>
</feature>
<dbReference type="PANTHER" id="PTHR23084:SF263">
    <property type="entry name" value="MORN REPEAT-CONTAINING PROTEIN 1"/>
    <property type="match status" value="1"/>
</dbReference>
<evidence type="ECO:0000256" key="2">
    <source>
        <dbReference type="SAM" id="MobiDB-lite"/>
    </source>
</evidence>
<dbReference type="AlphaFoldDB" id="M3Y8J5"/>
<dbReference type="Gene3D" id="2.20.110.10">
    <property type="entry name" value="Histone H3 K4-specific methyltransferase SET7/9 N-terminal domain"/>
    <property type="match status" value="3"/>
</dbReference>
<dbReference type="PANTHER" id="PTHR23084">
    <property type="entry name" value="PHOSPHATIDYLINOSITOL-4-PHOSPHATE 5-KINASE RELATED"/>
    <property type="match status" value="1"/>
</dbReference>
<dbReference type="OMA" id="GEYVIMI"/>
<dbReference type="eggNOG" id="KOG0231">
    <property type="taxonomic scope" value="Eukaryota"/>
</dbReference>
<dbReference type="STRING" id="9669.ENSMPUP00000007652"/>
<keyword evidence="1" id="KW-0677">Repeat</keyword>
<feature type="region of interest" description="Disordered" evidence="2">
    <location>
        <begin position="452"/>
        <end position="487"/>
    </location>
</feature>
<name>M3Y8J5_MUSPF</name>
<evidence type="ECO:0000313" key="3">
    <source>
        <dbReference type="Ensembl" id="ENSMPUP00000007652.1"/>
    </source>
</evidence>
<dbReference type="InterPro" id="IPR003409">
    <property type="entry name" value="MORN"/>
</dbReference>
<dbReference type="InParanoid" id="M3Y8J5"/>
<accession>M3Y8J5</accession>
<dbReference type="EMBL" id="AEYP01070642">
    <property type="status" value="NOT_ANNOTATED_CDS"/>
    <property type="molecule type" value="Genomic_DNA"/>
</dbReference>
<evidence type="ECO:0000256" key="1">
    <source>
        <dbReference type="ARBA" id="ARBA00022737"/>
    </source>
</evidence>
<dbReference type="EMBL" id="AEYP01070639">
    <property type="status" value="NOT_ANNOTATED_CDS"/>
    <property type="molecule type" value="Genomic_DNA"/>
</dbReference>
<dbReference type="EMBL" id="AEYP01070641">
    <property type="status" value="NOT_ANNOTATED_CDS"/>
    <property type="molecule type" value="Genomic_DNA"/>
</dbReference>
<dbReference type="GeneTree" id="ENSGT00940000161806"/>
<dbReference type="SMART" id="SM00698">
    <property type="entry name" value="MORN"/>
    <property type="match status" value="7"/>
</dbReference>
<reference evidence="3" key="1">
    <citation type="submission" date="2024-06" db="UniProtKB">
        <authorList>
            <consortium name="Ensembl"/>
        </authorList>
    </citation>
    <scope>IDENTIFICATION</scope>
</reference>
<dbReference type="Pfam" id="PF02493">
    <property type="entry name" value="MORN"/>
    <property type="match status" value="7"/>
</dbReference>
<protein>
    <submittedName>
        <fullName evidence="3">MORN repeat containing 1</fullName>
    </submittedName>
</protein>
<feature type="region of interest" description="Disordered" evidence="2">
    <location>
        <begin position="527"/>
        <end position="549"/>
    </location>
</feature>
<proteinExistence type="predicted"/>
<dbReference type="Ensembl" id="ENSMPUT00000007774.1">
    <property type="protein sequence ID" value="ENSMPUP00000007652.1"/>
    <property type="gene ID" value="ENSMPUG00000007708.1"/>
</dbReference>
<dbReference type="SUPFAM" id="SSF82185">
    <property type="entry name" value="Histone H3 K4-specific methyltransferase SET7/9 N-terminal domain"/>
    <property type="match status" value="2"/>
</dbReference>
<dbReference type="HOGENOM" id="CLU_031327_0_0_1"/>
<dbReference type="EMBL" id="AEYP01070643">
    <property type="status" value="NOT_ANNOTATED_CDS"/>
    <property type="molecule type" value="Genomic_DNA"/>
</dbReference>
<dbReference type="EMBL" id="AEYP01070640">
    <property type="status" value="NOT_ANNOTATED_CDS"/>
    <property type="molecule type" value="Genomic_DNA"/>
</dbReference>
<organism evidence="3">
    <name type="scientific">Mustela putorius furo</name>
    <name type="common">European domestic ferret</name>
    <name type="synonym">Mustela furo</name>
    <dbReference type="NCBI Taxonomy" id="9669"/>
    <lineage>
        <taxon>Eukaryota</taxon>
        <taxon>Metazoa</taxon>
        <taxon>Chordata</taxon>
        <taxon>Craniata</taxon>
        <taxon>Vertebrata</taxon>
        <taxon>Euteleostomi</taxon>
        <taxon>Mammalia</taxon>
        <taxon>Eutheria</taxon>
        <taxon>Laurasiatheria</taxon>
        <taxon>Carnivora</taxon>
        <taxon>Caniformia</taxon>
        <taxon>Musteloidea</taxon>
        <taxon>Mustelidae</taxon>
        <taxon>Mustelinae</taxon>
        <taxon>Mustela</taxon>
    </lineage>
</organism>
<gene>
    <name evidence="3" type="primary">MORN1</name>
</gene>